<dbReference type="InterPro" id="IPR050167">
    <property type="entry name" value="Ser_Thr_protein_kinase"/>
</dbReference>
<dbReference type="EMBL" id="MLAK01000651">
    <property type="protein sequence ID" value="OHT08994.1"/>
    <property type="molecule type" value="Genomic_DNA"/>
</dbReference>
<dbReference type="InterPro" id="IPR000719">
    <property type="entry name" value="Prot_kinase_dom"/>
</dbReference>
<dbReference type="Gene3D" id="1.25.40.10">
    <property type="entry name" value="Tetratricopeptide repeat domain"/>
    <property type="match status" value="1"/>
</dbReference>
<sequence length="585" mass="67921">MLRSFAEKLIDIDDIIILHQMPVKGSSGNIYKGILKNKTDENGEPFEIVFKEIYEHYFSPKYFFRELDIMKRIKHPCTVGLDGFNIVFKKDKERTKFDKYKTSIATPFYQNQSLYLCLTQPRNPEMYYDNWTGTEKTKFIYGVGRAVRWMHENKIIHRDLKPHNIFVDKHKRPHVADFGLSRSRLNENVNNSIDCGTAKYKAPEMLNNKNYSFPADIFSLGLVFYELCEGKSFEQGFSISNHTLCSYKLLSQVFATQYKSGYRPEFLVTSRKMKVLIKWMWDGNPQYRPTIDVVCERLEDPDCWFDDTDEKEFLKFKEEIDEYEKKARKQCQINLKSASKEKNEVNECIEQNKDNPFKLVRDMINLAVSTNSEALFVLGTWLYHGYILPRDWALSLKCLTVAVYYGNIYAKPFIEKIENDAKNFGETAEGYLLRASICELTNDSIGLIRQYLAAAKSGSIPALGKLGSILYNNVVAAENIIKQSNGNKNTHTKMTINKTSDEIANEKMLALSYLEKGAKENDVFACYMLAKIKYENRKYDEAIPYLEICLRKKYFDAPYLLGCTYQSKGDIEKALEYYKLGKRGI</sequence>
<dbReference type="SMART" id="SM00220">
    <property type="entry name" value="S_TKc"/>
    <property type="match status" value="1"/>
</dbReference>
<dbReference type="AlphaFoldDB" id="A0A1J4KDD5"/>
<gene>
    <name evidence="2" type="ORF">TRFO_22230</name>
</gene>
<dbReference type="GeneID" id="94837144"/>
<dbReference type="PANTHER" id="PTHR23257:SF959">
    <property type="entry name" value="BAH DOMAIN-CONTAINING PROTEIN"/>
    <property type="match status" value="1"/>
</dbReference>
<dbReference type="GO" id="GO:0005524">
    <property type="term" value="F:ATP binding"/>
    <property type="evidence" value="ECO:0007669"/>
    <property type="project" value="InterPro"/>
</dbReference>
<evidence type="ECO:0000313" key="2">
    <source>
        <dbReference type="EMBL" id="OHT08994.1"/>
    </source>
</evidence>
<accession>A0A1J4KDD5</accession>
<evidence type="ECO:0000313" key="3">
    <source>
        <dbReference type="Proteomes" id="UP000179807"/>
    </source>
</evidence>
<dbReference type="InterPro" id="IPR011990">
    <property type="entry name" value="TPR-like_helical_dom_sf"/>
</dbReference>
<dbReference type="InterPro" id="IPR008271">
    <property type="entry name" value="Ser/Thr_kinase_AS"/>
</dbReference>
<name>A0A1J4KDD5_9EUKA</name>
<dbReference type="PROSITE" id="PS00108">
    <property type="entry name" value="PROTEIN_KINASE_ST"/>
    <property type="match status" value="1"/>
</dbReference>
<dbReference type="Pfam" id="PF00069">
    <property type="entry name" value="Pkinase"/>
    <property type="match status" value="1"/>
</dbReference>
<proteinExistence type="predicted"/>
<dbReference type="VEuPathDB" id="TrichDB:TRFO_22230"/>
<dbReference type="GO" id="GO:0004672">
    <property type="term" value="F:protein kinase activity"/>
    <property type="evidence" value="ECO:0007669"/>
    <property type="project" value="InterPro"/>
</dbReference>
<keyword evidence="3" id="KW-1185">Reference proteome</keyword>
<feature type="domain" description="Protein kinase" evidence="1">
    <location>
        <begin position="16"/>
        <end position="305"/>
    </location>
</feature>
<reference evidence="2" key="1">
    <citation type="submission" date="2016-10" db="EMBL/GenBank/DDBJ databases">
        <authorList>
            <person name="Benchimol M."/>
            <person name="Almeida L.G."/>
            <person name="Vasconcelos A.T."/>
            <person name="Perreira-Neves A."/>
            <person name="Rosa I.A."/>
            <person name="Tasca T."/>
            <person name="Bogo M.R."/>
            <person name="de Souza W."/>
        </authorList>
    </citation>
    <scope>NUCLEOTIDE SEQUENCE [LARGE SCALE GENOMIC DNA]</scope>
    <source>
        <strain evidence="2">K</strain>
    </source>
</reference>
<dbReference type="SUPFAM" id="SSF81901">
    <property type="entry name" value="HCP-like"/>
    <property type="match status" value="1"/>
</dbReference>
<dbReference type="InterPro" id="IPR011009">
    <property type="entry name" value="Kinase-like_dom_sf"/>
</dbReference>
<dbReference type="PROSITE" id="PS50011">
    <property type="entry name" value="PROTEIN_KINASE_DOM"/>
    <property type="match status" value="1"/>
</dbReference>
<dbReference type="PANTHER" id="PTHR23257">
    <property type="entry name" value="SERINE-THREONINE PROTEIN KINASE"/>
    <property type="match status" value="1"/>
</dbReference>
<organism evidence="2 3">
    <name type="scientific">Tritrichomonas foetus</name>
    <dbReference type="NCBI Taxonomy" id="1144522"/>
    <lineage>
        <taxon>Eukaryota</taxon>
        <taxon>Metamonada</taxon>
        <taxon>Parabasalia</taxon>
        <taxon>Tritrichomonadida</taxon>
        <taxon>Tritrichomonadidae</taxon>
        <taxon>Tritrichomonas</taxon>
    </lineage>
</organism>
<comment type="caution">
    <text evidence="2">The sequence shown here is derived from an EMBL/GenBank/DDBJ whole genome shotgun (WGS) entry which is preliminary data.</text>
</comment>
<dbReference type="RefSeq" id="XP_068362130.1">
    <property type="nucleotide sequence ID" value="XM_068502440.1"/>
</dbReference>
<dbReference type="OrthoDB" id="5985011at2759"/>
<dbReference type="Gene3D" id="1.10.510.10">
    <property type="entry name" value="Transferase(Phosphotransferase) domain 1"/>
    <property type="match status" value="1"/>
</dbReference>
<dbReference type="Proteomes" id="UP000179807">
    <property type="component" value="Unassembled WGS sequence"/>
</dbReference>
<dbReference type="SUPFAM" id="SSF56112">
    <property type="entry name" value="Protein kinase-like (PK-like)"/>
    <property type="match status" value="1"/>
</dbReference>
<evidence type="ECO:0000259" key="1">
    <source>
        <dbReference type="PROSITE" id="PS50011"/>
    </source>
</evidence>
<protein>
    <recommendedName>
        <fullName evidence="1">Protein kinase domain-containing protein</fullName>
    </recommendedName>
</protein>